<evidence type="ECO:0000256" key="1">
    <source>
        <dbReference type="ARBA" id="ARBA00022825"/>
    </source>
</evidence>
<keyword evidence="1" id="KW-0720">Serine protease</keyword>
<dbReference type="SUPFAM" id="SSF50494">
    <property type="entry name" value="Trypsin-like serine proteases"/>
    <property type="match status" value="1"/>
</dbReference>
<keyword evidence="1" id="KW-0645">Protease</keyword>
<organism evidence="2 3">
    <name type="scientific">Paenibacillus taihuensis</name>
    <dbReference type="NCBI Taxonomy" id="1156355"/>
    <lineage>
        <taxon>Bacteria</taxon>
        <taxon>Bacillati</taxon>
        <taxon>Bacillota</taxon>
        <taxon>Bacilli</taxon>
        <taxon>Bacillales</taxon>
        <taxon>Paenibacillaceae</taxon>
        <taxon>Paenibacillus</taxon>
    </lineage>
</organism>
<reference evidence="2 3" key="1">
    <citation type="submission" date="2018-08" db="EMBL/GenBank/DDBJ databases">
        <title>Genomic Encyclopedia of Type Strains, Phase III (KMG-III): the genomes of soil and plant-associated and newly described type strains.</title>
        <authorList>
            <person name="Whitman W."/>
        </authorList>
    </citation>
    <scope>NUCLEOTIDE SEQUENCE [LARGE SCALE GENOMIC DNA]</scope>
    <source>
        <strain evidence="2 3">CGMCC 1.10966</strain>
    </source>
</reference>
<dbReference type="GO" id="GO:0008236">
    <property type="term" value="F:serine-type peptidase activity"/>
    <property type="evidence" value="ECO:0007669"/>
    <property type="project" value="UniProtKB-KW"/>
</dbReference>
<dbReference type="EMBL" id="QTTN01000018">
    <property type="protein sequence ID" value="REE81548.1"/>
    <property type="molecule type" value="Genomic_DNA"/>
</dbReference>
<evidence type="ECO:0000313" key="2">
    <source>
        <dbReference type="EMBL" id="REE81548.1"/>
    </source>
</evidence>
<protein>
    <submittedName>
        <fullName evidence="2">Copper-binding protein NosD</fullName>
    </submittedName>
</protein>
<dbReference type="Gene3D" id="2.40.10.120">
    <property type="match status" value="1"/>
</dbReference>
<dbReference type="Proteomes" id="UP000256304">
    <property type="component" value="Unassembled WGS sequence"/>
</dbReference>
<sequence length="82" mass="8738">MIEAEATDSKNNQLQGNYWDAFKGIDSDGDGASNVAYAIGDWVIAIGNPYGLDHTMTTGVLSAKERPITVTGEDGSENRCVD</sequence>
<name>A0A3D9RQ18_9BACL</name>
<dbReference type="AlphaFoldDB" id="A0A3D9RQ18"/>
<dbReference type="InterPro" id="IPR009003">
    <property type="entry name" value="Peptidase_S1_PA"/>
</dbReference>
<keyword evidence="1" id="KW-0378">Hydrolase</keyword>
<keyword evidence="3" id="KW-1185">Reference proteome</keyword>
<accession>A0A3D9RQ18</accession>
<gene>
    <name evidence="2" type="ORF">A8990_11873</name>
</gene>
<comment type="caution">
    <text evidence="2">The sequence shown here is derived from an EMBL/GenBank/DDBJ whole genome shotgun (WGS) entry which is preliminary data.</text>
</comment>
<proteinExistence type="predicted"/>
<evidence type="ECO:0000313" key="3">
    <source>
        <dbReference type="Proteomes" id="UP000256304"/>
    </source>
</evidence>